<evidence type="ECO:0000256" key="4">
    <source>
        <dbReference type="ARBA" id="ARBA00022692"/>
    </source>
</evidence>
<sequence>MKVPLYHPKRVRVEMIPLIDIVFLLLVFFIYAMLSMAVHHGLPVLLPSSESASVEKRLTLSVTLQAGGALFLNEEPATLEDLAPALAEKTRNDPDAGVLLFADRTIPYQDLFEVLDRIRKAGITRVSLQAEAEKAL</sequence>
<keyword evidence="4 7" id="KW-0812">Transmembrane</keyword>
<organism evidence="9">
    <name type="scientific">Uncultured Desulfatiglans sp</name>
    <dbReference type="NCBI Taxonomy" id="1748965"/>
    <lineage>
        <taxon>Bacteria</taxon>
        <taxon>Pseudomonadati</taxon>
        <taxon>Thermodesulfobacteriota</taxon>
        <taxon>Desulfobacteria</taxon>
        <taxon>Desulfatiglandales</taxon>
        <taxon>Desulfatiglandaceae</taxon>
        <taxon>Desulfatiglans</taxon>
        <taxon>environmental samples</taxon>
    </lineage>
</organism>
<evidence type="ECO:0000256" key="6">
    <source>
        <dbReference type="ARBA" id="ARBA00023136"/>
    </source>
</evidence>
<dbReference type="Gene3D" id="3.30.420.270">
    <property type="match status" value="1"/>
</dbReference>
<keyword evidence="7" id="KW-0653">Protein transport</keyword>
<dbReference type="InterPro" id="IPR003400">
    <property type="entry name" value="ExbD"/>
</dbReference>
<dbReference type="GO" id="GO:0022857">
    <property type="term" value="F:transmembrane transporter activity"/>
    <property type="evidence" value="ECO:0007669"/>
    <property type="project" value="InterPro"/>
</dbReference>
<accession>A0A653AB74</accession>
<keyword evidence="3" id="KW-1003">Cell membrane</keyword>
<name>A0A653AB74_UNCDX</name>
<evidence type="ECO:0000256" key="8">
    <source>
        <dbReference type="SAM" id="Phobius"/>
    </source>
</evidence>
<evidence type="ECO:0000313" key="9">
    <source>
        <dbReference type="EMBL" id="VBB45307.1"/>
    </source>
</evidence>
<evidence type="ECO:0000256" key="7">
    <source>
        <dbReference type="RuleBase" id="RU003879"/>
    </source>
</evidence>
<dbReference type="PANTHER" id="PTHR30558">
    <property type="entry name" value="EXBD MEMBRANE COMPONENT OF PMF-DRIVEN MACROMOLECULE IMPORT SYSTEM"/>
    <property type="match status" value="1"/>
</dbReference>
<dbReference type="PANTHER" id="PTHR30558:SF3">
    <property type="entry name" value="BIOPOLYMER TRANSPORT PROTEIN EXBD-RELATED"/>
    <property type="match status" value="1"/>
</dbReference>
<dbReference type="EMBL" id="UPXX01000029">
    <property type="protein sequence ID" value="VBB45307.1"/>
    <property type="molecule type" value="Genomic_DNA"/>
</dbReference>
<protein>
    <submittedName>
        <fullName evidence="9">Biopolymer transport protein ExbD/TolR</fullName>
    </submittedName>
</protein>
<comment type="subcellular location">
    <subcellularLocation>
        <location evidence="1">Cell membrane</location>
        <topology evidence="1">Single-pass membrane protein</topology>
    </subcellularLocation>
    <subcellularLocation>
        <location evidence="7">Cell membrane</location>
        <topology evidence="7">Single-pass type II membrane protein</topology>
    </subcellularLocation>
</comment>
<evidence type="ECO:0000256" key="3">
    <source>
        <dbReference type="ARBA" id="ARBA00022475"/>
    </source>
</evidence>
<dbReference type="Pfam" id="PF02472">
    <property type="entry name" value="ExbD"/>
    <property type="match status" value="1"/>
</dbReference>
<dbReference type="AlphaFoldDB" id="A0A653AB74"/>
<reference evidence="9" key="1">
    <citation type="submission" date="2018-07" db="EMBL/GenBank/DDBJ databases">
        <authorList>
            <consortium name="Genoscope - CEA"/>
            <person name="William W."/>
        </authorList>
    </citation>
    <scope>NUCLEOTIDE SEQUENCE</scope>
    <source>
        <strain evidence="9">IK1</strain>
    </source>
</reference>
<comment type="similarity">
    <text evidence="2 7">Belongs to the ExbD/TolR family.</text>
</comment>
<evidence type="ECO:0000256" key="1">
    <source>
        <dbReference type="ARBA" id="ARBA00004162"/>
    </source>
</evidence>
<evidence type="ECO:0000256" key="5">
    <source>
        <dbReference type="ARBA" id="ARBA00022989"/>
    </source>
</evidence>
<gene>
    <name evidence="9" type="ORF">TRIP_B350304</name>
</gene>
<keyword evidence="7" id="KW-0813">Transport</keyword>
<proteinExistence type="inferred from homology"/>
<keyword evidence="5 8" id="KW-1133">Transmembrane helix</keyword>
<feature type="transmembrane region" description="Helical" evidence="8">
    <location>
        <begin position="21"/>
        <end position="42"/>
    </location>
</feature>
<dbReference type="GO" id="GO:0005886">
    <property type="term" value="C:plasma membrane"/>
    <property type="evidence" value="ECO:0007669"/>
    <property type="project" value="UniProtKB-SubCell"/>
</dbReference>
<evidence type="ECO:0000256" key="2">
    <source>
        <dbReference type="ARBA" id="ARBA00005811"/>
    </source>
</evidence>
<dbReference type="GO" id="GO:0015031">
    <property type="term" value="P:protein transport"/>
    <property type="evidence" value="ECO:0007669"/>
    <property type="project" value="UniProtKB-KW"/>
</dbReference>
<keyword evidence="6 8" id="KW-0472">Membrane</keyword>